<name>X1A060_9ZZZZ</name>
<dbReference type="EMBL" id="BART01007942">
    <property type="protein sequence ID" value="GAG66108.1"/>
    <property type="molecule type" value="Genomic_DNA"/>
</dbReference>
<dbReference type="AlphaFoldDB" id="X1A060"/>
<protein>
    <submittedName>
        <fullName evidence="1">Uncharacterized protein</fullName>
    </submittedName>
</protein>
<comment type="caution">
    <text evidence="1">The sequence shown here is derived from an EMBL/GenBank/DDBJ whole genome shotgun (WGS) entry which is preliminary data.</text>
</comment>
<reference evidence="1" key="1">
    <citation type="journal article" date="2014" name="Front. Microbiol.">
        <title>High frequency of phylogenetically diverse reductive dehalogenase-homologous genes in deep subseafloor sedimentary metagenomes.</title>
        <authorList>
            <person name="Kawai M."/>
            <person name="Futagami T."/>
            <person name="Toyoda A."/>
            <person name="Takaki Y."/>
            <person name="Nishi S."/>
            <person name="Hori S."/>
            <person name="Arai W."/>
            <person name="Tsubouchi T."/>
            <person name="Morono Y."/>
            <person name="Uchiyama I."/>
            <person name="Ito T."/>
            <person name="Fujiyama A."/>
            <person name="Inagaki F."/>
            <person name="Takami H."/>
        </authorList>
    </citation>
    <scope>NUCLEOTIDE SEQUENCE</scope>
    <source>
        <strain evidence="1">Expedition CK06-06</strain>
    </source>
</reference>
<sequence length="44" mass="5332">MKYTINDTYPDETHYTIAVMSEEEAYLLREFLSKNKAERMEDVR</sequence>
<accession>X1A060</accession>
<gene>
    <name evidence="1" type="ORF">S01H4_17960</name>
</gene>
<proteinExistence type="predicted"/>
<organism evidence="1">
    <name type="scientific">marine sediment metagenome</name>
    <dbReference type="NCBI Taxonomy" id="412755"/>
    <lineage>
        <taxon>unclassified sequences</taxon>
        <taxon>metagenomes</taxon>
        <taxon>ecological metagenomes</taxon>
    </lineage>
</organism>
<evidence type="ECO:0000313" key="1">
    <source>
        <dbReference type="EMBL" id="GAG66108.1"/>
    </source>
</evidence>